<reference evidence="1" key="1">
    <citation type="journal article" date="2014" name="Int. J. Syst. Evol. Microbiol.">
        <title>Complete genome sequence of Corynebacterium casei LMG S-19264T (=DSM 44701T), isolated from a smear-ripened cheese.</title>
        <authorList>
            <consortium name="US DOE Joint Genome Institute (JGI-PGF)"/>
            <person name="Walter F."/>
            <person name="Albersmeier A."/>
            <person name="Kalinowski J."/>
            <person name="Ruckert C."/>
        </authorList>
    </citation>
    <scope>NUCLEOTIDE SEQUENCE</scope>
    <source>
        <strain evidence="1">CGMCC 4.7138</strain>
    </source>
</reference>
<evidence type="ECO:0008006" key="3">
    <source>
        <dbReference type="Google" id="ProtNLM"/>
    </source>
</evidence>
<accession>A0A8H9GZ81</accession>
<evidence type="ECO:0000313" key="2">
    <source>
        <dbReference type="Proteomes" id="UP000653480"/>
    </source>
</evidence>
<dbReference type="EMBL" id="BMMN01000003">
    <property type="protein sequence ID" value="GGO07646.1"/>
    <property type="molecule type" value="Genomic_DNA"/>
</dbReference>
<proteinExistence type="predicted"/>
<dbReference type="GeneID" id="97248293"/>
<sequence>MTKKITISLPDELADEAQASGNASAYIAAALRERRRIQGDLAIMADLWGPGWQDGITDDDSARAARLMTGGDATADAA</sequence>
<comment type="caution">
    <text evidence="1">The sequence shown here is derived from an EMBL/GenBank/DDBJ whole genome shotgun (WGS) entry which is preliminary data.</text>
</comment>
<organism evidence="1 2">
    <name type="scientific">Microbispora bryophytorum</name>
    <dbReference type="NCBI Taxonomy" id="1460882"/>
    <lineage>
        <taxon>Bacteria</taxon>
        <taxon>Bacillati</taxon>
        <taxon>Actinomycetota</taxon>
        <taxon>Actinomycetes</taxon>
        <taxon>Streptosporangiales</taxon>
        <taxon>Streptosporangiaceae</taxon>
        <taxon>Microbispora</taxon>
    </lineage>
</organism>
<dbReference type="OrthoDB" id="3386086at2"/>
<name>A0A8H9GZ81_9ACTN</name>
<evidence type="ECO:0000313" key="1">
    <source>
        <dbReference type="EMBL" id="GGO07646.1"/>
    </source>
</evidence>
<keyword evidence="2" id="KW-1185">Reference proteome</keyword>
<protein>
    <recommendedName>
        <fullName evidence="3">CopG family transcriptional regulator</fullName>
    </recommendedName>
</protein>
<reference evidence="1" key="2">
    <citation type="submission" date="2020-09" db="EMBL/GenBank/DDBJ databases">
        <authorList>
            <person name="Sun Q."/>
            <person name="Zhou Y."/>
        </authorList>
    </citation>
    <scope>NUCLEOTIDE SEQUENCE</scope>
    <source>
        <strain evidence="1">CGMCC 4.7138</strain>
    </source>
</reference>
<dbReference type="RefSeq" id="WP_142570881.1">
    <property type="nucleotide sequence ID" value="NZ_BMMN01000003.1"/>
</dbReference>
<dbReference type="AlphaFoldDB" id="A0A8H9GZ81"/>
<dbReference type="Proteomes" id="UP000653480">
    <property type="component" value="Unassembled WGS sequence"/>
</dbReference>
<gene>
    <name evidence="1" type="ORF">GCM10011574_21340</name>
</gene>